<reference evidence="1" key="2">
    <citation type="submission" date="2019-01" db="UniProtKB">
        <authorList>
            <consortium name="EnsemblPlants"/>
        </authorList>
    </citation>
    <scope>IDENTIFICATION</scope>
    <source>
        <strain evidence="1">cv. Heinz 1706</strain>
    </source>
</reference>
<dbReference type="AlphaFoldDB" id="A0A3Q7JBF8"/>
<evidence type="ECO:0000313" key="2">
    <source>
        <dbReference type="Proteomes" id="UP000004994"/>
    </source>
</evidence>
<dbReference type="Proteomes" id="UP000004994">
    <property type="component" value="Chromosome 10"/>
</dbReference>
<accession>A0A3Q7JBF8</accession>
<sequence length="109" mass="12640">MLSTKLLSYRSRLQPLYSGMSMVTTICNPKTTRTFNMDKVSIVSSYRCYLSQNHNFRSEKDSFDGTTEKISPPKVNSCNEILNLLQDLEGLHLSKDPKIRKKKYMNLNR</sequence>
<dbReference type="Pfam" id="PF02992">
    <property type="entry name" value="Transposase_21"/>
    <property type="match status" value="1"/>
</dbReference>
<dbReference type="Gramene" id="Solyc10g050303.1.1">
    <property type="protein sequence ID" value="Solyc10g050303.1.1"/>
    <property type="gene ID" value="Solyc10g050303.1"/>
</dbReference>
<reference evidence="1" key="1">
    <citation type="journal article" date="2012" name="Nature">
        <title>The tomato genome sequence provides insights into fleshy fruit evolution.</title>
        <authorList>
            <consortium name="Tomato Genome Consortium"/>
        </authorList>
    </citation>
    <scope>NUCLEOTIDE SEQUENCE [LARGE SCALE GENOMIC DNA]</scope>
    <source>
        <strain evidence="1">cv. Heinz 1706</strain>
    </source>
</reference>
<organism evidence="1">
    <name type="scientific">Solanum lycopersicum</name>
    <name type="common">Tomato</name>
    <name type="synonym">Lycopersicon esculentum</name>
    <dbReference type="NCBI Taxonomy" id="4081"/>
    <lineage>
        <taxon>Eukaryota</taxon>
        <taxon>Viridiplantae</taxon>
        <taxon>Streptophyta</taxon>
        <taxon>Embryophyta</taxon>
        <taxon>Tracheophyta</taxon>
        <taxon>Spermatophyta</taxon>
        <taxon>Magnoliopsida</taxon>
        <taxon>eudicotyledons</taxon>
        <taxon>Gunneridae</taxon>
        <taxon>Pentapetalae</taxon>
        <taxon>asterids</taxon>
        <taxon>lamiids</taxon>
        <taxon>Solanales</taxon>
        <taxon>Solanaceae</taxon>
        <taxon>Solanoideae</taxon>
        <taxon>Solaneae</taxon>
        <taxon>Solanum</taxon>
        <taxon>Solanum subgen. Lycopersicon</taxon>
    </lineage>
</organism>
<dbReference type="EnsemblPlants" id="Solyc10g050303.1.1">
    <property type="protein sequence ID" value="Solyc10g050303.1.1"/>
    <property type="gene ID" value="Solyc10g050303.1"/>
</dbReference>
<keyword evidence="2" id="KW-1185">Reference proteome</keyword>
<dbReference type="InterPro" id="IPR004242">
    <property type="entry name" value="Transposase_21"/>
</dbReference>
<evidence type="ECO:0000313" key="1">
    <source>
        <dbReference type="EnsemblPlants" id="Solyc10g050303.1.1"/>
    </source>
</evidence>
<name>A0A3Q7JBF8_SOLLC</name>
<dbReference type="InParanoid" id="A0A3Q7JBF8"/>
<proteinExistence type="predicted"/>
<protein>
    <submittedName>
        <fullName evidence="1">Uncharacterized protein</fullName>
    </submittedName>
</protein>